<feature type="transmembrane region" description="Helical" evidence="6">
    <location>
        <begin position="260"/>
        <end position="283"/>
    </location>
</feature>
<protein>
    <submittedName>
        <fullName evidence="7">Solute carrier family 35 member C2</fullName>
    </submittedName>
</protein>
<evidence type="ECO:0000256" key="4">
    <source>
        <dbReference type="ARBA" id="ARBA00023136"/>
    </source>
</evidence>
<evidence type="ECO:0000256" key="3">
    <source>
        <dbReference type="ARBA" id="ARBA00022989"/>
    </source>
</evidence>
<evidence type="ECO:0000313" key="7">
    <source>
        <dbReference type="EMBL" id="OQV11487.1"/>
    </source>
</evidence>
<dbReference type="AlphaFoldDB" id="A0A1W0W8G0"/>
<keyword evidence="3 6" id="KW-1133">Transmembrane helix</keyword>
<dbReference type="GO" id="GO:0016020">
    <property type="term" value="C:membrane"/>
    <property type="evidence" value="ECO:0007669"/>
    <property type="project" value="UniProtKB-SubCell"/>
</dbReference>
<evidence type="ECO:0000256" key="5">
    <source>
        <dbReference type="SAM" id="MobiDB-lite"/>
    </source>
</evidence>
<dbReference type="SUPFAM" id="SSF103481">
    <property type="entry name" value="Multidrug resistance efflux transporter EmrE"/>
    <property type="match status" value="1"/>
</dbReference>
<dbReference type="PANTHER" id="PTHR11132">
    <property type="entry name" value="SOLUTE CARRIER FAMILY 35"/>
    <property type="match status" value="1"/>
</dbReference>
<dbReference type="OrthoDB" id="18894at2759"/>
<evidence type="ECO:0000256" key="1">
    <source>
        <dbReference type="ARBA" id="ARBA00004141"/>
    </source>
</evidence>
<feature type="transmembrane region" description="Helical" evidence="6">
    <location>
        <begin position="352"/>
        <end position="370"/>
    </location>
</feature>
<dbReference type="EMBL" id="MTYJ01000170">
    <property type="protein sequence ID" value="OQV11487.1"/>
    <property type="molecule type" value="Genomic_DNA"/>
</dbReference>
<dbReference type="InterPro" id="IPR037185">
    <property type="entry name" value="EmrE-like"/>
</dbReference>
<feature type="transmembrane region" description="Helical" evidence="6">
    <location>
        <begin position="376"/>
        <end position="397"/>
    </location>
</feature>
<feature type="transmembrane region" description="Helical" evidence="6">
    <location>
        <begin position="319"/>
        <end position="345"/>
    </location>
</feature>
<evidence type="ECO:0000256" key="2">
    <source>
        <dbReference type="ARBA" id="ARBA00022692"/>
    </source>
</evidence>
<feature type="transmembrane region" description="Helical" evidence="6">
    <location>
        <begin position="223"/>
        <end position="248"/>
    </location>
</feature>
<sequence>MHYLGRSQSFTIRFRLVMHSFEPIVLRLGTLKFHLPDRLSVQLTDRPTVCPSYWPTDRPSARSTGRPTVCLSDGSTDRPSVRPNDRPSARPTGRPSHGIQPLGDHEAVPYCTIRGDPFRGSLLIEQRELSTKRPTSHFRARGAVFPSHSPDYERMVQRKVSTFFRKRLEKLTKSLKSALYECGMSGGVDRRLSLTNSPTETLKSHQSINQLMNQHQHSLASKWFLIYVLKTVLLVSIYYVFSIGLTFYQKKFVEVFEFPLTIVTGHFAIKFLLAALVRGIWFISSGTKRPVVSCQNFVTRIGPAGMAAALDIGLSNWSLMFITISLYTMTKSSAIVFILIFALLLRLEKFKWSLLIVVGLISSGLFLFTFESTQFHPLGFCLVLGASVLSGIIAIVFEGRTVLEAHSFYTREETVRTLLLVMGGGVAGFLMEVSEYILLSHTSSLTLSVAGITKEIFQFILAYAYNGDRISPMNFVGLVVCMSGVVVHVVFKLVEQNRKLAHLEAITAPEEKESMAVALLTPESLGEWDDLEEIDLRPSVRNLS</sequence>
<feature type="transmembrane region" description="Helical" evidence="6">
    <location>
        <begin position="475"/>
        <end position="494"/>
    </location>
</feature>
<accession>A0A1W0W8G0</accession>
<evidence type="ECO:0000256" key="6">
    <source>
        <dbReference type="SAM" id="Phobius"/>
    </source>
</evidence>
<gene>
    <name evidence="7" type="ORF">BV898_14217</name>
</gene>
<dbReference type="InterPro" id="IPR050186">
    <property type="entry name" value="TPT_transporter"/>
</dbReference>
<evidence type="ECO:0000313" key="8">
    <source>
        <dbReference type="Proteomes" id="UP000192578"/>
    </source>
</evidence>
<feature type="region of interest" description="Disordered" evidence="5">
    <location>
        <begin position="50"/>
        <end position="104"/>
    </location>
</feature>
<comment type="subcellular location">
    <subcellularLocation>
        <location evidence="1">Membrane</location>
        <topology evidence="1">Multi-pass membrane protein</topology>
    </subcellularLocation>
</comment>
<keyword evidence="8" id="KW-1185">Reference proteome</keyword>
<proteinExistence type="predicted"/>
<dbReference type="Proteomes" id="UP000192578">
    <property type="component" value="Unassembled WGS sequence"/>
</dbReference>
<keyword evidence="4 6" id="KW-0472">Membrane</keyword>
<name>A0A1W0W8G0_HYPEX</name>
<feature type="compositionally biased region" description="Basic and acidic residues" evidence="5">
    <location>
        <begin position="75"/>
        <end position="88"/>
    </location>
</feature>
<organism evidence="7 8">
    <name type="scientific">Hypsibius exemplaris</name>
    <name type="common">Freshwater tardigrade</name>
    <dbReference type="NCBI Taxonomy" id="2072580"/>
    <lineage>
        <taxon>Eukaryota</taxon>
        <taxon>Metazoa</taxon>
        <taxon>Ecdysozoa</taxon>
        <taxon>Tardigrada</taxon>
        <taxon>Eutardigrada</taxon>
        <taxon>Parachela</taxon>
        <taxon>Hypsibioidea</taxon>
        <taxon>Hypsibiidae</taxon>
        <taxon>Hypsibius</taxon>
    </lineage>
</organism>
<reference evidence="8" key="1">
    <citation type="submission" date="2017-01" db="EMBL/GenBank/DDBJ databases">
        <title>Comparative genomics of anhydrobiosis in the tardigrade Hypsibius dujardini.</title>
        <authorList>
            <person name="Yoshida Y."/>
            <person name="Koutsovoulos G."/>
            <person name="Laetsch D."/>
            <person name="Stevens L."/>
            <person name="Kumar S."/>
            <person name="Horikawa D."/>
            <person name="Ishino K."/>
            <person name="Komine S."/>
            <person name="Tomita M."/>
            <person name="Blaxter M."/>
            <person name="Arakawa K."/>
        </authorList>
    </citation>
    <scope>NUCLEOTIDE SEQUENCE [LARGE SCALE GENOMIC DNA]</scope>
    <source>
        <strain evidence="8">Z151</strain>
    </source>
</reference>
<keyword evidence="2 6" id="KW-0812">Transmembrane</keyword>
<feature type="transmembrane region" description="Helical" evidence="6">
    <location>
        <begin position="418"/>
        <end position="439"/>
    </location>
</feature>
<comment type="caution">
    <text evidence="7">The sequence shown here is derived from an EMBL/GenBank/DDBJ whole genome shotgun (WGS) entry which is preliminary data.</text>
</comment>